<feature type="signal peptide" evidence="4">
    <location>
        <begin position="1"/>
        <end position="24"/>
    </location>
</feature>
<dbReference type="InterPro" id="IPR023765">
    <property type="entry name" value="SBP_5_CS"/>
</dbReference>
<proteinExistence type="inferred from homology"/>
<organism evidence="6 7">
    <name type="scientific">Deinococcus reticulitermitis</name>
    <dbReference type="NCBI Taxonomy" id="856736"/>
    <lineage>
        <taxon>Bacteria</taxon>
        <taxon>Thermotogati</taxon>
        <taxon>Deinococcota</taxon>
        <taxon>Deinococci</taxon>
        <taxon>Deinococcales</taxon>
        <taxon>Deinococcaceae</taxon>
        <taxon>Deinococcus</taxon>
    </lineage>
</organism>
<dbReference type="RefSeq" id="WP_425429380.1">
    <property type="nucleotide sequence ID" value="NZ_FNZA01000001.1"/>
</dbReference>
<comment type="similarity">
    <text evidence="1">Belongs to the bacterial solute-binding protein 5 family.</text>
</comment>
<dbReference type="Gene3D" id="3.90.76.10">
    <property type="entry name" value="Dipeptide-binding Protein, Domain 1"/>
    <property type="match status" value="1"/>
</dbReference>
<protein>
    <submittedName>
        <fullName evidence="6">Peptide/nickel transport system substrate-binding protein</fullName>
    </submittedName>
</protein>
<dbReference type="CDD" id="cd08493">
    <property type="entry name" value="PBP2_DppA_like"/>
    <property type="match status" value="1"/>
</dbReference>
<dbReference type="FunFam" id="3.90.76.10:FF:000025">
    <property type="entry name" value="Extracellular solute-binding protein, family 5"/>
    <property type="match status" value="1"/>
</dbReference>
<dbReference type="Gene3D" id="3.10.105.10">
    <property type="entry name" value="Dipeptide-binding Protein, Domain 3"/>
    <property type="match status" value="1"/>
</dbReference>
<dbReference type="InterPro" id="IPR030678">
    <property type="entry name" value="Peptide/Ni-bd"/>
</dbReference>
<dbReference type="PANTHER" id="PTHR30290">
    <property type="entry name" value="PERIPLASMIC BINDING COMPONENT OF ABC TRANSPORTER"/>
    <property type="match status" value="1"/>
</dbReference>
<evidence type="ECO:0000256" key="4">
    <source>
        <dbReference type="SAM" id="SignalP"/>
    </source>
</evidence>
<feature type="domain" description="Solute-binding protein family 5" evidence="5">
    <location>
        <begin position="70"/>
        <end position="451"/>
    </location>
</feature>
<gene>
    <name evidence="6" type="ORF">SAMN04488058_101103</name>
</gene>
<dbReference type="SUPFAM" id="SSF53850">
    <property type="entry name" value="Periplasmic binding protein-like II"/>
    <property type="match status" value="1"/>
</dbReference>
<evidence type="ECO:0000313" key="7">
    <source>
        <dbReference type="Proteomes" id="UP000199223"/>
    </source>
</evidence>
<accession>A0A1H6S0Q4</accession>
<dbReference type="GO" id="GO:0042597">
    <property type="term" value="C:periplasmic space"/>
    <property type="evidence" value="ECO:0007669"/>
    <property type="project" value="UniProtKB-ARBA"/>
</dbReference>
<keyword evidence="2" id="KW-0813">Transport</keyword>
<evidence type="ECO:0000256" key="2">
    <source>
        <dbReference type="ARBA" id="ARBA00022448"/>
    </source>
</evidence>
<name>A0A1H6S0Q4_9DEIO</name>
<dbReference type="InterPro" id="IPR000914">
    <property type="entry name" value="SBP_5_dom"/>
</dbReference>
<evidence type="ECO:0000256" key="1">
    <source>
        <dbReference type="ARBA" id="ARBA00005695"/>
    </source>
</evidence>
<dbReference type="PANTHER" id="PTHR30290:SF9">
    <property type="entry name" value="OLIGOPEPTIDE-BINDING PROTEIN APPA"/>
    <property type="match status" value="1"/>
</dbReference>
<dbReference type="EMBL" id="FNZA01000001">
    <property type="protein sequence ID" value="SEI60266.1"/>
    <property type="molecule type" value="Genomic_DNA"/>
</dbReference>
<keyword evidence="3 4" id="KW-0732">Signal</keyword>
<keyword evidence="7" id="KW-1185">Reference proteome</keyword>
<dbReference type="GO" id="GO:0043190">
    <property type="term" value="C:ATP-binding cassette (ABC) transporter complex"/>
    <property type="evidence" value="ECO:0007669"/>
    <property type="project" value="InterPro"/>
</dbReference>
<dbReference type="InterPro" id="IPR039424">
    <property type="entry name" value="SBP_5"/>
</dbReference>
<dbReference type="PROSITE" id="PS01040">
    <property type="entry name" value="SBP_BACTERIAL_5"/>
    <property type="match status" value="1"/>
</dbReference>
<dbReference type="PIRSF" id="PIRSF002741">
    <property type="entry name" value="MppA"/>
    <property type="match status" value="1"/>
</dbReference>
<sequence length="533" mass="58117">MKTMKNTKKLLLTAALLAAPTAAAQSGTLVFGGNGEPVSLESGNITDGISILVQRQIYDTLVDFKNGTTELTPGLATSWKSNANATSWTFTLRRNVKFHDGTPFNADAAVFNLQRWWDKKHPYGFRDQGRTFEIVGDLLGGYKGDATSVIKNIVKVNDYTVRVDLNKPSSVIPDVLAAGYFGIASPTAIRSQGAKYGTPAGKAVGTGPFAFQSWRSGDRVTLSAFKTYWGEKAKVATVVIRAVKDPSQRLNELKAGTIDFANDLSPDSLRSVQSDRNLVAVKRPSFNVGFVSLNNRHPALKNARVREAVSMAINKKAIVDAFWPGLGVSNASFVPPVLARYNSSKVPGDYKFDPAAAKRMLAAAGYPNGFTVDLWYMPVSRPYFPNPKPIAEAMAADLAAIGVKVNLKTQDWAKYLEDRNKAPGFDMYMIGWTGDYGHPDNFYSAYYGPNASRDIGYNSIQIQNLLEKGRAATTEAARRAAYSQLHEVTYNAKFRIPIAHSQPLAAARSYVKGWIPSPLGSESFNTISLVGKK</sequence>
<reference evidence="7" key="1">
    <citation type="submission" date="2016-10" db="EMBL/GenBank/DDBJ databases">
        <authorList>
            <person name="Varghese N."/>
            <person name="Submissions S."/>
        </authorList>
    </citation>
    <scope>NUCLEOTIDE SEQUENCE [LARGE SCALE GENOMIC DNA]</scope>
    <source>
        <strain evidence="7">CGMCC 1.10218</strain>
    </source>
</reference>
<feature type="chain" id="PRO_5011604937" evidence="4">
    <location>
        <begin position="25"/>
        <end position="533"/>
    </location>
</feature>
<evidence type="ECO:0000259" key="5">
    <source>
        <dbReference type="Pfam" id="PF00496"/>
    </source>
</evidence>
<dbReference type="AlphaFoldDB" id="A0A1H6S0Q4"/>
<dbReference type="GO" id="GO:0015833">
    <property type="term" value="P:peptide transport"/>
    <property type="evidence" value="ECO:0007669"/>
    <property type="project" value="TreeGrafter"/>
</dbReference>
<dbReference type="STRING" id="856736.SAMN04488058_101103"/>
<dbReference type="GO" id="GO:1904680">
    <property type="term" value="F:peptide transmembrane transporter activity"/>
    <property type="evidence" value="ECO:0007669"/>
    <property type="project" value="TreeGrafter"/>
</dbReference>
<dbReference type="Proteomes" id="UP000199223">
    <property type="component" value="Unassembled WGS sequence"/>
</dbReference>
<evidence type="ECO:0000313" key="6">
    <source>
        <dbReference type="EMBL" id="SEI60266.1"/>
    </source>
</evidence>
<dbReference type="Pfam" id="PF00496">
    <property type="entry name" value="SBP_bac_5"/>
    <property type="match status" value="1"/>
</dbReference>
<dbReference type="Gene3D" id="3.40.190.10">
    <property type="entry name" value="Periplasmic binding protein-like II"/>
    <property type="match status" value="1"/>
</dbReference>
<evidence type="ECO:0000256" key="3">
    <source>
        <dbReference type="ARBA" id="ARBA00022729"/>
    </source>
</evidence>